<dbReference type="AlphaFoldDB" id="A0A5P1FGD0"/>
<dbReference type="Gramene" id="ONK77435">
    <property type="protein sequence ID" value="ONK77435"/>
    <property type="gene ID" value="A4U43_C02F6500"/>
</dbReference>
<proteinExistence type="inferred from homology"/>
<dbReference type="OMA" id="YLEHPLC"/>
<protein>
    <recommendedName>
        <fullName evidence="2">Thioesterase domain-containing protein</fullName>
    </recommendedName>
</protein>
<evidence type="ECO:0000313" key="4">
    <source>
        <dbReference type="Proteomes" id="UP000243459"/>
    </source>
</evidence>
<gene>
    <name evidence="3" type="ORF">A4U43_C02F6500</name>
</gene>
<dbReference type="PANTHER" id="PTHR21660:SF47">
    <property type="entry name" value="F19P19.27 PROTEIN"/>
    <property type="match status" value="1"/>
</dbReference>
<name>A0A5P1FGD0_ASPOF</name>
<dbReference type="InterPro" id="IPR039298">
    <property type="entry name" value="ACOT13"/>
</dbReference>
<evidence type="ECO:0000313" key="3">
    <source>
        <dbReference type="EMBL" id="ONK77435.1"/>
    </source>
</evidence>
<organism evidence="3 4">
    <name type="scientific">Asparagus officinalis</name>
    <name type="common">Garden asparagus</name>
    <dbReference type="NCBI Taxonomy" id="4686"/>
    <lineage>
        <taxon>Eukaryota</taxon>
        <taxon>Viridiplantae</taxon>
        <taxon>Streptophyta</taxon>
        <taxon>Embryophyta</taxon>
        <taxon>Tracheophyta</taxon>
        <taxon>Spermatophyta</taxon>
        <taxon>Magnoliopsida</taxon>
        <taxon>Liliopsida</taxon>
        <taxon>Asparagales</taxon>
        <taxon>Asparagaceae</taxon>
        <taxon>Asparagoideae</taxon>
        <taxon>Asparagus</taxon>
    </lineage>
</organism>
<sequence>MDLESVKKSLEDKSTSFDPLHRNLYNSFILNALRVDLVEPHRVLCSLTVIPRLRNDGNYLHGGVIATLVDLVGSAVFFAAGHSTSGVSLELNVSHFDAAFVGVSIKTHRVMCS</sequence>
<dbReference type="Proteomes" id="UP000243459">
    <property type="component" value="Chromosome 2"/>
</dbReference>
<evidence type="ECO:0000259" key="2">
    <source>
        <dbReference type="Pfam" id="PF03061"/>
    </source>
</evidence>
<dbReference type="PANTHER" id="PTHR21660">
    <property type="entry name" value="THIOESTERASE SUPERFAMILY MEMBER-RELATED"/>
    <property type="match status" value="1"/>
</dbReference>
<comment type="similarity">
    <text evidence="1">Belongs to the thioesterase PaaI family.</text>
</comment>
<dbReference type="Gene3D" id="3.10.129.10">
    <property type="entry name" value="Hotdog Thioesterase"/>
    <property type="match status" value="1"/>
</dbReference>
<dbReference type="EMBL" id="CM007382">
    <property type="protein sequence ID" value="ONK77435.1"/>
    <property type="molecule type" value="Genomic_DNA"/>
</dbReference>
<accession>A0A5P1FGD0</accession>
<feature type="domain" description="Thioesterase" evidence="2">
    <location>
        <begin position="58"/>
        <end position="102"/>
    </location>
</feature>
<dbReference type="InterPro" id="IPR006683">
    <property type="entry name" value="Thioestr_dom"/>
</dbReference>
<dbReference type="CDD" id="cd03443">
    <property type="entry name" value="PaaI_thioesterase"/>
    <property type="match status" value="1"/>
</dbReference>
<dbReference type="Pfam" id="PF03061">
    <property type="entry name" value="4HBT"/>
    <property type="match status" value="1"/>
</dbReference>
<dbReference type="SUPFAM" id="SSF54637">
    <property type="entry name" value="Thioesterase/thiol ester dehydrase-isomerase"/>
    <property type="match status" value="1"/>
</dbReference>
<dbReference type="GO" id="GO:0047617">
    <property type="term" value="F:fatty acyl-CoA hydrolase activity"/>
    <property type="evidence" value="ECO:0007669"/>
    <property type="project" value="InterPro"/>
</dbReference>
<reference evidence="4" key="1">
    <citation type="journal article" date="2017" name="Nat. Commun.">
        <title>The asparagus genome sheds light on the origin and evolution of a young Y chromosome.</title>
        <authorList>
            <person name="Harkess A."/>
            <person name="Zhou J."/>
            <person name="Xu C."/>
            <person name="Bowers J.E."/>
            <person name="Van der Hulst R."/>
            <person name="Ayyampalayam S."/>
            <person name="Mercati F."/>
            <person name="Riccardi P."/>
            <person name="McKain M.R."/>
            <person name="Kakrana A."/>
            <person name="Tang H."/>
            <person name="Ray J."/>
            <person name="Groenendijk J."/>
            <person name="Arikit S."/>
            <person name="Mathioni S.M."/>
            <person name="Nakano M."/>
            <person name="Shan H."/>
            <person name="Telgmann-Rauber A."/>
            <person name="Kanno A."/>
            <person name="Yue Z."/>
            <person name="Chen H."/>
            <person name="Li W."/>
            <person name="Chen Y."/>
            <person name="Xu X."/>
            <person name="Zhang Y."/>
            <person name="Luo S."/>
            <person name="Chen H."/>
            <person name="Gao J."/>
            <person name="Mao Z."/>
            <person name="Pires J.C."/>
            <person name="Luo M."/>
            <person name="Kudrna D."/>
            <person name="Wing R.A."/>
            <person name="Meyers B.C."/>
            <person name="Yi K."/>
            <person name="Kong H."/>
            <person name="Lavrijsen P."/>
            <person name="Sunseri F."/>
            <person name="Falavigna A."/>
            <person name="Ye Y."/>
            <person name="Leebens-Mack J.H."/>
            <person name="Chen G."/>
        </authorList>
    </citation>
    <scope>NUCLEOTIDE SEQUENCE [LARGE SCALE GENOMIC DNA]</scope>
    <source>
        <strain evidence="4">cv. DH0086</strain>
    </source>
</reference>
<evidence type="ECO:0000256" key="1">
    <source>
        <dbReference type="ARBA" id="ARBA00008324"/>
    </source>
</evidence>
<keyword evidence="4" id="KW-1185">Reference proteome</keyword>
<dbReference type="InterPro" id="IPR029069">
    <property type="entry name" value="HotDog_dom_sf"/>
</dbReference>